<dbReference type="Proteomes" id="UP001217089">
    <property type="component" value="Unassembled WGS sequence"/>
</dbReference>
<accession>A0ABQ9EZQ2</accession>
<evidence type="ECO:0000256" key="6">
    <source>
        <dbReference type="RuleBase" id="RU363132"/>
    </source>
</evidence>
<dbReference type="Gene3D" id="1.20.5.2480">
    <property type="match status" value="1"/>
</dbReference>
<dbReference type="Pfam" id="PF02453">
    <property type="entry name" value="Reticulon"/>
    <property type="match status" value="1"/>
</dbReference>
<evidence type="ECO:0000259" key="7">
    <source>
        <dbReference type="PROSITE" id="PS50845"/>
    </source>
</evidence>
<reference evidence="8 9" key="1">
    <citation type="submission" date="2022-12" db="EMBL/GenBank/DDBJ databases">
        <title>Chromosome-level genome of Tegillarca granosa.</title>
        <authorList>
            <person name="Kim J."/>
        </authorList>
    </citation>
    <scope>NUCLEOTIDE SEQUENCE [LARGE SCALE GENOMIC DNA]</scope>
    <source>
        <strain evidence="8">Teg-2019</strain>
        <tissue evidence="8">Adductor muscle</tissue>
    </source>
</reference>
<evidence type="ECO:0000313" key="8">
    <source>
        <dbReference type="EMBL" id="KAJ8308773.1"/>
    </source>
</evidence>
<dbReference type="InterPro" id="IPR046964">
    <property type="entry name" value="RTN1-4"/>
</dbReference>
<dbReference type="EMBL" id="JARBDR010000657">
    <property type="protein sequence ID" value="KAJ8308773.1"/>
    <property type="molecule type" value="Genomic_DNA"/>
</dbReference>
<organism evidence="8 9">
    <name type="scientific">Tegillarca granosa</name>
    <name type="common">Malaysian cockle</name>
    <name type="synonym">Anadara granosa</name>
    <dbReference type="NCBI Taxonomy" id="220873"/>
    <lineage>
        <taxon>Eukaryota</taxon>
        <taxon>Metazoa</taxon>
        <taxon>Spiralia</taxon>
        <taxon>Lophotrochozoa</taxon>
        <taxon>Mollusca</taxon>
        <taxon>Bivalvia</taxon>
        <taxon>Autobranchia</taxon>
        <taxon>Pteriomorphia</taxon>
        <taxon>Arcoida</taxon>
        <taxon>Arcoidea</taxon>
        <taxon>Arcidae</taxon>
        <taxon>Tegillarca</taxon>
    </lineage>
</organism>
<proteinExistence type="predicted"/>
<evidence type="ECO:0000256" key="1">
    <source>
        <dbReference type="ARBA" id="ARBA00004477"/>
    </source>
</evidence>
<evidence type="ECO:0000256" key="3">
    <source>
        <dbReference type="ARBA" id="ARBA00022824"/>
    </source>
</evidence>
<comment type="caution">
    <text evidence="6">Lacks conserved residue(s) required for the propagation of feature annotation.</text>
</comment>
<sequence>MYWLIGYVSLSRPYLDMSIDIPEDKAREALTDVLSHVNCTIKELRRLFLIEDLVDSLKFALLLWVLTYIGSWFNGMTLIILGICYNLFSLYQKYMKLTRVQEKVPFLKKKQKAQ</sequence>
<keyword evidence="3 6" id="KW-0256">Endoplasmic reticulum</keyword>
<comment type="subcellular location">
    <subcellularLocation>
        <location evidence="1 6">Endoplasmic reticulum membrane</location>
        <topology evidence="1 6">Multi-pass membrane protein</topology>
    </subcellularLocation>
</comment>
<protein>
    <recommendedName>
        <fullName evidence="6">Reticulon-like protein</fullName>
    </recommendedName>
</protein>
<dbReference type="PANTHER" id="PTHR45799:SF2">
    <property type="entry name" value="RETICULON-LIKE PROTEIN"/>
    <property type="match status" value="1"/>
</dbReference>
<keyword evidence="9" id="KW-1185">Reference proteome</keyword>
<name>A0ABQ9EZQ2_TEGGR</name>
<evidence type="ECO:0000256" key="5">
    <source>
        <dbReference type="ARBA" id="ARBA00023136"/>
    </source>
</evidence>
<keyword evidence="4 6" id="KW-1133">Transmembrane helix</keyword>
<evidence type="ECO:0000256" key="4">
    <source>
        <dbReference type="ARBA" id="ARBA00022989"/>
    </source>
</evidence>
<feature type="domain" description="Reticulon" evidence="7">
    <location>
        <begin position="1"/>
        <end position="83"/>
    </location>
</feature>
<gene>
    <name evidence="8" type="ORF">KUTeg_013647</name>
</gene>
<keyword evidence="5 6" id="KW-0472">Membrane</keyword>
<dbReference type="PANTHER" id="PTHR45799">
    <property type="entry name" value="RETICULON-LIKE PROTEIN"/>
    <property type="match status" value="1"/>
</dbReference>
<dbReference type="InterPro" id="IPR003388">
    <property type="entry name" value="Reticulon"/>
</dbReference>
<feature type="transmembrane region" description="Helical" evidence="6">
    <location>
        <begin position="61"/>
        <end position="88"/>
    </location>
</feature>
<dbReference type="PROSITE" id="PS50845">
    <property type="entry name" value="RETICULON"/>
    <property type="match status" value="1"/>
</dbReference>
<evidence type="ECO:0000256" key="2">
    <source>
        <dbReference type="ARBA" id="ARBA00022692"/>
    </source>
</evidence>
<keyword evidence="2 6" id="KW-0812">Transmembrane</keyword>
<comment type="caution">
    <text evidence="8">The sequence shown here is derived from an EMBL/GenBank/DDBJ whole genome shotgun (WGS) entry which is preliminary data.</text>
</comment>
<evidence type="ECO:0000313" key="9">
    <source>
        <dbReference type="Proteomes" id="UP001217089"/>
    </source>
</evidence>